<dbReference type="PROSITE" id="PS52016">
    <property type="entry name" value="TONB_DEPENDENT_REC_3"/>
    <property type="match status" value="1"/>
</dbReference>
<dbReference type="InterPro" id="IPR023996">
    <property type="entry name" value="TonB-dep_OMP_SusC/RagA"/>
</dbReference>
<accession>A0ABR7D043</accession>
<comment type="caution">
    <text evidence="9">The sequence shown here is derived from an EMBL/GenBank/DDBJ whole genome shotgun (WGS) entry which is preliminary data.</text>
</comment>
<evidence type="ECO:0000256" key="2">
    <source>
        <dbReference type="ARBA" id="ARBA00022448"/>
    </source>
</evidence>
<dbReference type="Gene3D" id="2.40.170.20">
    <property type="entry name" value="TonB-dependent receptor, beta-barrel domain"/>
    <property type="match status" value="1"/>
</dbReference>
<dbReference type="SUPFAM" id="SSF49464">
    <property type="entry name" value="Carboxypeptidase regulatory domain-like"/>
    <property type="match status" value="1"/>
</dbReference>
<evidence type="ECO:0000256" key="3">
    <source>
        <dbReference type="ARBA" id="ARBA00022452"/>
    </source>
</evidence>
<reference evidence="9 10" key="1">
    <citation type="submission" date="2020-08" db="EMBL/GenBank/DDBJ databases">
        <title>Genome public.</title>
        <authorList>
            <person name="Liu C."/>
            <person name="Sun Q."/>
        </authorList>
    </citation>
    <scope>NUCLEOTIDE SEQUENCE [LARGE SCALE GENOMIC DNA]</scope>
    <source>
        <strain evidence="9 10">NSJ-56</strain>
    </source>
</reference>
<comment type="subcellular location">
    <subcellularLocation>
        <location evidence="1 7">Cell outer membrane</location>
        <topology evidence="1 7">Multi-pass membrane protein</topology>
    </subcellularLocation>
</comment>
<dbReference type="InterPro" id="IPR039426">
    <property type="entry name" value="TonB-dep_rcpt-like"/>
</dbReference>
<evidence type="ECO:0000256" key="6">
    <source>
        <dbReference type="ARBA" id="ARBA00023237"/>
    </source>
</evidence>
<evidence type="ECO:0000313" key="9">
    <source>
        <dbReference type="EMBL" id="MBC5621296.1"/>
    </source>
</evidence>
<evidence type="ECO:0000256" key="4">
    <source>
        <dbReference type="ARBA" id="ARBA00022692"/>
    </source>
</evidence>
<comment type="similarity">
    <text evidence="7">Belongs to the TonB-dependent receptor family.</text>
</comment>
<gene>
    <name evidence="9" type="ORF">H8S64_09315</name>
</gene>
<evidence type="ECO:0000313" key="10">
    <source>
        <dbReference type="Proteomes" id="UP000646484"/>
    </source>
</evidence>
<dbReference type="InterPro" id="IPR037066">
    <property type="entry name" value="Plug_dom_sf"/>
</dbReference>
<dbReference type="Gene3D" id="2.170.130.10">
    <property type="entry name" value="TonB-dependent receptor, plug domain"/>
    <property type="match status" value="1"/>
</dbReference>
<dbReference type="Gene3D" id="2.60.40.1120">
    <property type="entry name" value="Carboxypeptidase-like, regulatory domain"/>
    <property type="match status" value="1"/>
</dbReference>
<keyword evidence="3 7" id="KW-1134">Transmembrane beta strand</keyword>
<dbReference type="EMBL" id="JACOOH010000004">
    <property type="protein sequence ID" value="MBC5621296.1"/>
    <property type="molecule type" value="Genomic_DNA"/>
</dbReference>
<dbReference type="Pfam" id="PF13715">
    <property type="entry name" value="CarbopepD_reg_2"/>
    <property type="match status" value="1"/>
</dbReference>
<keyword evidence="10" id="KW-1185">Reference proteome</keyword>
<dbReference type="InterPro" id="IPR023997">
    <property type="entry name" value="TonB-dep_OMP_SusC/RagA_CS"/>
</dbReference>
<dbReference type="InterPro" id="IPR012910">
    <property type="entry name" value="Plug_dom"/>
</dbReference>
<evidence type="ECO:0000256" key="1">
    <source>
        <dbReference type="ARBA" id="ARBA00004571"/>
    </source>
</evidence>
<proteinExistence type="inferred from homology"/>
<keyword evidence="2 7" id="KW-0813">Transport</keyword>
<dbReference type="Proteomes" id="UP000646484">
    <property type="component" value="Unassembled WGS sequence"/>
</dbReference>
<keyword evidence="4 7" id="KW-0812">Transmembrane</keyword>
<dbReference type="InterPro" id="IPR036942">
    <property type="entry name" value="Beta-barrel_TonB_sf"/>
</dbReference>
<evidence type="ECO:0000259" key="8">
    <source>
        <dbReference type="Pfam" id="PF07715"/>
    </source>
</evidence>
<evidence type="ECO:0000256" key="5">
    <source>
        <dbReference type="ARBA" id="ARBA00023136"/>
    </source>
</evidence>
<dbReference type="InterPro" id="IPR008969">
    <property type="entry name" value="CarboxyPept-like_regulatory"/>
</dbReference>
<evidence type="ECO:0000256" key="7">
    <source>
        <dbReference type="PROSITE-ProRule" id="PRU01360"/>
    </source>
</evidence>
<keyword evidence="5 7" id="KW-0472">Membrane</keyword>
<name>A0ABR7D043_9BACT</name>
<protein>
    <submittedName>
        <fullName evidence="9">SusC/RagA family TonB-linked outer membrane protein</fullName>
    </submittedName>
</protein>
<keyword evidence="6 7" id="KW-0998">Cell outer membrane</keyword>
<organism evidence="9 10">
    <name type="scientific">Butyricimonas hominis</name>
    <dbReference type="NCBI Taxonomy" id="2763032"/>
    <lineage>
        <taxon>Bacteria</taxon>
        <taxon>Pseudomonadati</taxon>
        <taxon>Bacteroidota</taxon>
        <taxon>Bacteroidia</taxon>
        <taxon>Bacteroidales</taxon>
        <taxon>Odoribacteraceae</taxon>
        <taxon>Butyricimonas</taxon>
    </lineage>
</organism>
<sequence length="1159" mass="130229">MHLAVAGVKAQAKITVEAKIVTYLELFKQIKEQTGLTVVYSNNELDKSQTVEAGFVQTDLKVVLDRILEGTRLTYEMMDEFIVLKLAPEEKKKSLNIVGRVSDKDKLPLPGVAVMAKDLKLGTTTDHNGYYSLLLPMTDNVSLVFSFMGMKTVEVKYVGQDSINVVMEEDIKALDDVVITGYGRTAKGNYTGAATTVNVADIMMAGASSIDQMLQGVVPGMLVQSGTGMVGSSPKIRVRGTSSLLGSQEPVWVVDGVVQRDPQPFNSEDNTKFSVDADDISQLAGNAISWLNPNDIETITVLKDASATAIYGSEAANGVIVITTKKAKAGKVSVSYSGDFSIGQRPRYGLYDRMNSQEMMEFSREMYEDRVVYPNTILEVGYAGLLKSYLDKKISKEDFDKEYRKMAERNTDWFDLLFSNSFSHKHSLSLSGGSEKIQNRTSLGYTDERGEAKGNNVALFTATSNTTVNLFDNKLMVNLLLKGTWRKAEGFAYDVDPFNYAYNTSRVIPMYNEDGTLHYHDKWAETESTVINSKYNYLYNIQNELDNTGSENNTKSWGATLDLKWNILPGLEYQGLVSYASSSADVKKYATERSFYASTLRGYDFEAYENSAEEFGYTRLPFGGLLETGLTDVTTITVRNALVYDRMFKDVHRMTLQLGIETNSTKTRGSTGKRYGYLRERGETFVKLPMTYIYLGDPVDNDLAQGEATVLNKIDNKLSEYVSAVYAYDNRYVLNVSARLDASNRFGQDKNKRFEPTWSVGAKWRVASENFARDLWWLNNLDLIASYGYQGNAVETVSPYLIAEQGGVNEYYNDYVLNVKSLPYSDLGWEKTKTYNLGVDAAFLEGRLNFTVNYFKKVSDVLSSRNIPRENGVEKAIVDGGEMTNTGYDFVINVIPVRTKDFTWQLSLNTAVTKNKVNKNQRINTLNDYLDGSAVVNGEAFSTFYSFKYAGLDDENGFPKFDYMDVEDGESPLAYLVKSGKFTPDFSGGLNMMFKYRNWSLYALFNVQWGGHARLPKLYDTDSNYGIPTPEQNVSRDLAKRWRKAGDKTNIPSIPTSKAYINLPTTATVASSERRLYDMYNNSDLRVANTDFIRCRSLSLSYDFEQKWLSRIGAQRLLLKASMTNPFMWVSDSKWNGLDPETGDWPTRRVTSLSLQVMF</sequence>
<dbReference type="Pfam" id="PF07715">
    <property type="entry name" value="Plug"/>
    <property type="match status" value="1"/>
</dbReference>
<dbReference type="NCBIfam" id="TIGR04056">
    <property type="entry name" value="OMP_RagA_SusC"/>
    <property type="match status" value="1"/>
</dbReference>
<dbReference type="NCBIfam" id="TIGR04057">
    <property type="entry name" value="SusC_RagA_signa"/>
    <property type="match status" value="1"/>
</dbReference>
<feature type="domain" description="TonB-dependent receptor plug" evidence="8">
    <location>
        <begin position="190"/>
        <end position="319"/>
    </location>
</feature>
<dbReference type="SUPFAM" id="SSF56935">
    <property type="entry name" value="Porins"/>
    <property type="match status" value="1"/>
</dbReference>